<dbReference type="EC" id="2.3.1.234" evidence="8"/>
<dbReference type="InterPro" id="IPR022450">
    <property type="entry name" value="TsaD"/>
</dbReference>
<dbReference type="GO" id="GO:0002949">
    <property type="term" value="P:tRNA threonylcarbamoyladenosine modification"/>
    <property type="evidence" value="ECO:0007669"/>
    <property type="project" value="UniProtKB-UniRule"/>
</dbReference>
<evidence type="ECO:0000256" key="6">
    <source>
        <dbReference type="ARBA" id="ARBA00023315"/>
    </source>
</evidence>
<evidence type="ECO:0000256" key="1">
    <source>
        <dbReference type="ARBA" id="ARBA00022490"/>
    </source>
</evidence>
<comment type="subcellular location">
    <subcellularLocation>
        <location evidence="8">Cytoplasm</location>
    </subcellularLocation>
</comment>
<protein>
    <recommendedName>
        <fullName evidence="8">tRNA N6-adenosine threonylcarbamoyltransferase</fullName>
        <ecNumber evidence="8">2.3.1.234</ecNumber>
    </recommendedName>
    <alternativeName>
        <fullName evidence="8">N6-L-threonylcarbamoyladenine synthase</fullName>
        <shortName evidence="8">t(6)A synthase</shortName>
    </alternativeName>
    <alternativeName>
        <fullName evidence="8">t(6)A37 threonylcarbamoyladenosine biosynthesis protein TsaD</fullName>
    </alternativeName>
    <alternativeName>
        <fullName evidence="8">tRNA threonylcarbamoyladenosine biosynthesis protein TsaD</fullName>
    </alternativeName>
</protein>
<dbReference type="InterPro" id="IPR043129">
    <property type="entry name" value="ATPase_NBD"/>
</dbReference>
<dbReference type="PANTHER" id="PTHR11735:SF6">
    <property type="entry name" value="TRNA N6-ADENOSINE THREONYLCARBAMOYLTRANSFERASE, MITOCHONDRIAL"/>
    <property type="match status" value="1"/>
</dbReference>
<dbReference type="AlphaFoldDB" id="A0A934V916"/>
<comment type="caution">
    <text evidence="10">The sequence shown here is derived from an EMBL/GenBank/DDBJ whole genome shotgun (WGS) entry which is preliminary data.</text>
</comment>
<evidence type="ECO:0000256" key="2">
    <source>
        <dbReference type="ARBA" id="ARBA00022679"/>
    </source>
</evidence>
<comment type="function">
    <text evidence="8">Required for the formation of a threonylcarbamoyl group on adenosine at position 37 (t(6)A37) in tRNAs that read codons beginning with adenine. Is involved in the transfer of the threonylcarbamoyl moiety of threonylcarbamoyl-AMP (TC-AMP) to the N6 group of A37, together with TsaE and TsaB. TsaD likely plays a direct catalytic role in this reaction.</text>
</comment>
<feature type="binding site" evidence="8">
    <location>
        <position position="224"/>
    </location>
    <ligand>
        <name>substrate</name>
    </ligand>
</feature>
<keyword evidence="4 8" id="KW-0479">Metal-binding</keyword>
<dbReference type="InterPro" id="IPR000905">
    <property type="entry name" value="Gcp-like_dom"/>
</dbReference>
<dbReference type="NCBIfam" id="TIGR03723">
    <property type="entry name" value="T6A_TsaD_YgjD"/>
    <property type="match status" value="1"/>
</dbReference>
<keyword evidence="11" id="KW-1185">Reference proteome</keyword>
<proteinExistence type="inferred from homology"/>
<dbReference type="NCBIfam" id="TIGR00329">
    <property type="entry name" value="gcp_kae1"/>
    <property type="match status" value="1"/>
</dbReference>
<keyword evidence="2 8" id="KW-0808">Transferase</keyword>
<evidence type="ECO:0000256" key="3">
    <source>
        <dbReference type="ARBA" id="ARBA00022694"/>
    </source>
</evidence>
<feature type="binding site" evidence="8">
    <location>
        <position position="311"/>
    </location>
    <ligand>
        <name>substrate</name>
    </ligand>
</feature>
<dbReference type="Pfam" id="PF00814">
    <property type="entry name" value="TsaD"/>
    <property type="match status" value="1"/>
</dbReference>
<evidence type="ECO:0000313" key="11">
    <source>
        <dbReference type="Proteomes" id="UP000600139"/>
    </source>
</evidence>
<name>A0A934V916_9BACT</name>
<dbReference type="GO" id="GO:0005506">
    <property type="term" value="F:iron ion binding"/>
    <property type="evidence" value="ECO:0007669"/>
    <property type="project" value="UniProtKB-UniRule"/>
</dbReference>
<dbReference type="InterPro" id="IPR017860">
    <property type="entry name" value="Peptidase_M22_CS"/>
</dbReference>
<sequence length="371" mass="39165">MSIPRRSSVIRWRLDIFSRGLLFSRVCPAASAKNLRVALLLAIESSCDETAVAIIRGHTGEAAEVVASEISSQIPLHREHGGVVPELASRNHSLHLRGLVEKALSDARVTMEDIDAFAATTGPGLASSLLIGSTAAKGMACAMKRPFLGINHLEGHLLSPFLDRTTVPPHIALIVSGGHTLLLDVTGPGSYRKLGSTRDDAAGEAYDKVGKMLGLPYPGGPEIEKAALGGNPKAYDFPRSMLHEPHLDFSFSGLKTAVLYTLQKETGELPVADLAASFQQAVIEILVKKTLRAARQAGRKQIALSGGVSLNKALRNAFFAAGQSAGVEISVAPPVFCTDNAAMIAFAALLRHLAGESSALDGDIHPNLPLV</sequence>
<evidence type="ECO:0000256" key="4">
    <source>
        <dbReference type="ARBA" id="ARBA00022723"/>
    </source>
</evidence>
<evidence type="ECO:0000256" key="8">
    <source>
        <dbReference type="HAMAP-Rule" id="MF_01445"/>
    </source>
</evidence>
<dbReference type="EMBL" id="JAENIK010000012">
    <property type="protein sequence ID" value="MBK1817837.1"/>
    <property type="molecule type" value="Genomic_DNA"/>
</dbReference>
<keyword evidence="1 8" id="KW-0963">Cytoplasm</keyword>
<comment type="cofactor">
    <cofactor evidence="8">
        <name>Fe(2+)</name>
        <dbReference type="ChEBI" id="CHEBI:29033"/>
    </cofactor>
    <text evidence="8">Binds 1 Fe(2+) ion per subunit.</text>
</comment>
<dbReference type="Gene3D" id="3.30.420.40">
    <property type="match status" value="2"/>
</dbReference>
<dbReference type="FunFam" id="3.30.420.40:FF:000040">
    <property type="entry name" value="tRNA N6-adenosine threonylcarbamoyltransferase"/>
    <property type="match status" value="1"/>
</dbReference>
<evidence type="ECO:0000256" key="5">
    <source>
        <dbReference type="ARBA" id="ARBA00023004"/>
    </source>
</evidence>
<organism evidence="10 11">
    <name type="scientific">Luteolibacter yonseiensis</name>
    <dbReference type="NCBI Taxonomy" id="1144680"/>
    <lineage>
        <taxon>Bacteria</taxon>
        <taxon>Pseudomonadati</taxon>
        <taxon>Verrucomicrobiota</taxon>
        <taxon>Verrucomicrobiia</taxon>
        <taxon>Verrucomicrobiales</taxon>
        <taxon>Verrucomicrobiaceae</taxon>
        <taxon>Luteolibacter</taxon>
    </lineage>
</organism>
<feature type="binding site" evidence="8">
    <location>
        <position position="152"/>
    </location>
    <ligand>
        <name>Fe cation</name>
        <dbReference type="ChEBI" id="CHEBI:24875"/>
    </ligand>
</feature>
<comment type="catalytic activity">
    <reaction evidence="7 8">
        <text>L-threonylcarbamoyladenylate + adenosine(37) in tRNA = N(6)-L-threonylcarbamoyladenosine(37) in tRNA + AMP + H(+)</text>
        <dbReference type="Rhea" id="RHEA:37059"/>
        <dbReference type="Rhea" id="RHEA-COMP:10162"/>
        <dbReference type="Rhea" id="RHEA-COMP:10163"/>
        <dbReference type="ChEBI" id="CHEBI:15378"/>
        <dbReference type="ChEBI" id="CHEBI:73682"/>
        <dbReference type="ChEBI" id="CHEBI:74411"/>
        <dbReference type="ChEBI" id="CHEBI:74418"/>
        <dbReference type="ChEBI" id="CHEBI:456215"/>
        <dbReference type="EC" id="2.3.1.234"/>
    </reaction>
</comment>
<gene>
    <name evidence="8 10" type="primary">tsaD</name>
    <name evidence="10" type="ORF">JIN84_19610</name>
</gene>
<dbReference type="GO" id="GO:0005737">
    <property type="term" value="C:cytoplasm"/>
    <property type="evidence" value="ECO:0007669"/>
    <property type="project" value="UniProtKB-SubCell"/>
</dbReference>
<dbReference type="Proteomes" id="UP000600139">
    <property type="component" value="Unassembled WGS sequence"/>
</dbReference>
<evidence type="ECO:0000313" key="10">
    <source>
        <dbReference type="EMBL" id="MBK1817837.1"/>
    </source>
</evidence>
<dbReference type="InterPro" id="IPR017861">
    <property type="entry name" value="KAE1/TsaD"/>
</dbReference>
<evidence type="ECO:0000259" key="9">
    <source>
        <dbReference type="Pfam" id="PF00814"/>
    </source>
</evidence>
<dbReference type="SUPFAM" id="SSF53067">
    <property type="entry name" value="Actin-like ATPase domain"/>
    <property type="match status" value="2"/>
</dbReference>
<feature type="domain" description="Gcp-like" evidence="9">
    <location>
        <begin position="64"/>
        <end position="346"/>
    </location>
</feature>
<feature type="binding site" evidence="8">
    <location>
        <position position="220"/>
    </location>
    <ligand>
        <name>substrate</name>
    </ligand>
</feature>
<feature type="binding site" evidence="8">
    <location>
        <position position="207"/>
    </location>
    <ligand>
        <name>substrate</name>
    </ligand>
</feature>
<comment type="similarity">
    <text evidence="8">Belongs to the KAE1 / TsaD family.</text>
</comment>
<dbReference type="PRINTS" id="PR00789">
    <property type="entry name" value="OSIALOPTASE"/>
</dbReference>
<dbReference type="PANTHER" id="PTHR11735">
    <property type="entry name" value="TRNA N6-ADENOSINE THREONYLCARBAMOYLTRANSFERASE"/>
    <property type="match status" value="1"/>
</dbReference>
<dbReference type="GO" id="GO:0061711">
    <property type="term" value="F:tRNA N(6)-L-threonylcarbamoyladenine synthase activity"/>
    <property type="evidence" value="ECO:0007669"/>
    <property type="project" value="UniProtKB-EC"/>
</dbReference>
<feature type="binding site" evidence="8">
    <location>
        <position position="156"/>
    </location>
    <ligand>
        <name>Fe cation</name>
        <dbReference type="ChEBI" id="CHEBI:24875"/>
    </ligand>
</feature>
<evidence type="ECO:0000256" key="7">
    <source>
        <dbReference type="ARBA" id="ARBA00048117"/>
    </source>
</evidence>
<keyword evidence="6 8" id="KW-0012">Acyltransferase</keyword>
<dbReference type="HAMAP" id="MF_01445">
    <property type="entry name" value="TsaD"/>
    <property type="match status" value="1"/>
</dbReference>
<dbReference type="PROSITE" id="PS01016">
    <property type="entry name" value="GLYCOPROTEASE"/>
    <property type="match status" value="1"/>
</dbReference>
<reference evidence="10" key="1">
    <citation type="submission" date="2021-01" db="EMBL/GenBank/DDBJ databases">
        <title>Modified the classification status of verrucomicrobia.</title>
        <authorList>
            <person name="Feng X."/>
        </authorList>
    </citation>
    <scope>NUCLEOTIDE SEQUENCE</scope>
    <source>
        <strain evidence="10">JCM 18052</strain>
    </source>
</reference>
<keyword evidence="3 8" id="KW-0819">tRNA processing</keyword>
<feature type="binding site" evidence="8">
    <location>
        <begin position="174"/>
        <end position="178"/>
    </location>
    <ligand>
        <name>substrate</name>
    </ligand>
</feature>
<feature type="binding site" evidence="8">
    <location>
        <position position="339"/>
    </location>
    <ligand>
        <name>Fe cation</name>
        <dbReference type="ChEBI" id="CHEBI:24875"/>
    </ligand>
</feature>
<keyword evidence="5 8" id="KW-0408">Iron</keyword>
<dbReference type="CDD" id="cd24133">
    <property type="entry name" value="ASKHA_NBD_TsaD_bac"/>
    <property type="match status" value="1"/>
</dbReference>
<accession>A0A934V916</accession>